<feature type="domain" description="CCHC-type" evidence="3">
    <location>
        <begin position="347"/>
        <end position="361"/>
    </location>
</feature>
<feature type="region of interest" description="Disordered" evidence="2">
    <location>
        <begin position="361"/>
        <end position="382"/>
    </location>
</feature>
<keyword evidence="5" id="KW-1185">Reference proteome</keyword>
<organism evidence="4 5">
    <name type="scientific">Tanacetum coccineum</name>
    <dbReference type="NCBI Taxonomy" id="301880"/>
    <lineage>
        <taxon>Eukaryota</taxon>
        <taxon>Viridiplantae</taxon>
        <taxon>Streptophyta</taxon>
        <taxon>Embryophyta</taxon>
        <taxon>Tracheophyta</taxon>
        <taxon>Spermatophyta</taxon>
        <taxon>Magnoliopsida</taxon>
        <taxon>eudicotyledons</taxon>
        <taxon>Gunneridae</taxon>
        <taxon>Pentapetalae</taxon>
        <taxon>asterids</taxon>
        <taxon>campanulids</taxon>
        <taxon>Asterales</taxon>
        <taxon>Asteraceae</taxon>
        <taxon>Asteroideae</taxon>
        <taxon>Anthemideae</taxon>
        <taxon>Anthemidinae</taxon>
        <taxon>Tanacetum</taxon>
    </lineage>
</organism>
<evidence type="ECO:0000313" key="4">
    <source>
        <dbReference type="EMBL" id="GJT77670.1"/>
    </source>
</evidence>
<name>A0ABQ5GQY3_9ASTR</name>
<dbReference type="EMBL" id="BQNB010018733">
    <property type="protein sequence ID" value="GJT77670.1"/>
    <property type="molecule type" value="Genomic_DNA"/>
</dbReference>
<reference evidence="4" key="1">
    <citation type="journal article" date="2022" name="Int. J. Mol. Sci.">
        <title>Draft Genome of Tanacetum Coccineum: Genomic Comparison of Closely Related Tanacetum-Family Plants.</title>
        <authorList>
            <person name="Yamashiro T."/>
            <person name="Shiraishi A."/>
            <person name="Nakayama K."/>
            <person name="Satake H."/>
        </authorList>
    </citation>
    <scope>NUCLEOTIDE SEQUENCE</scope>
</reference>
<dbReference type="SMART" id="SM00343">
    <property type="entry name" value="ZnF_C2HC"/>
    <property type="match status" value="2"/>
</dbReference>
<feature type="region of interest" description="Disordered" evidence="2">
    <location>
        <begin position="583"/>
        <end position="619"/>
    </location>
</feature>
<protein>
    <submittedName>
        <fullName evidence="4">Ribonuclease H-like domain-containing protein</fullName>
    </submittedName>
</protein>
<proteinExistence type="predicted"/>
<accession>A0ABQ5GQY3</accession>
<feature type="compositionally biased region" description="Polar residues" evidence="2">
    <location>
        <begin position="610"/>
        <end position="619"/>
    </location>
</feature>
<evidence type="ECO:0000259" key="3">
    <source>
        <dbReference type="SMART" id="SM00343"/>
    </source>
</evidence>
<sequence>MDLESAQNNALAKLPLLKQGDYDTWRLRIESYIQLQDYVLWEIIEDGNSFKPVARTTTNADGTSTSIIPGAVTVEEKIQKKNDLKAQSILTMTLPSEHLLTFNQYKDAKTLFEAIESRFSGNETTRKTQKILLKQMYENFNAFSSESLDSIFTRLQKIESQLAILGENISQEDLNFKFLRSLPYEWSMHVVVWRNKSDLGSISFDDLYNNFKIVEQEVKRSVISSSNSCSQNVALVSTPSSTNDVNTSNVLVNTASSSLSTASSIDNTARLSDATIYAFLANQPNGSQVVHEDLEQIHKDDLEEMDLKWKLALLSMKARKFYQRTGKKIIIYGSDTASYDKTKVEGFSCHKMGHFVRECRNPRSQENRSRNQDSSRRTVNVEESSSKAMLTIDGVRFDWSFMTEEEIPTNFALMAFSYSEVHNNKTCSKTYLKSFEDLKSQYDNLRIALNKSKSDLANYKRGLASVEEQLVFYKKNEEKESNQVKIDNFENASKSLDKLIGSQISDNNRKGVGYNVVAPPPTGLFAPPTIDLSNSGLEEFKQPEFEEYGVKVNKSVSENSSNEIKKTFGAPIIEDWVSDCDEDETLEKGSESANVQKPKQADQPKKVSQYPRNNSTNRNTLMSMKLGVGFQFTPKACFVCGSFNHLIKDCDFHDKKMVQKPVINNVQKGTAVLTKSGLVPISTARQSSSRTSATVSTARPIKTVAPKPFVNSVNTTKGKRVTSVVGEQGIDTVKSKACWVWRPKLKSQVSYGLGLELKGYLINKGYADLMNMLELRGGY</sequence>
<feature type="domain" description="CCHC-type" evidence="3">
    <location>
        <begin position="636"/>
        <end position="652"/>
    </location>
</feature>
<dbReference type="Pfam" id="PF14223">
    <property type="entry name" value="Retrotran_gag_2"/>
    <property type="match status" value="1"/>
</dbReference>
<evidence type="ECO:0000256" key="2">
    <source>
        <dbReference type="SAM" id="MobiDB-lite"/>
    </source>
</evidence>
<feature type="coiled-coil region" evidence="1">
    <location>
        <begin position="435"/>
        <end position="483"/>
    </location>
</feature>
<dbReference type="PANTHER" id="PTHR35317">
    <property type="entry name" value="OS04G0629600 PROTEIN"/>
    <property type="match status" value="1"/>
</dbReference>
<evidence type="ECO:0000256" key="1">
    <source>
        <dbReference type="SAM" id="Coils"/>
    </source>
</evidence>
<feature type="compositionally biased region" description="Basic and acidic residues" evidence="2">
    <location>
        <begin position="361"/>
        <end position="380"/>
    </location>
</feature>
<dbReference type="InterPro" id="IPR036875">
    <property type="entry name" value="Znf_CCHC_sf"/>
</dbReference>
<dbReference type="PANTHER" id="PTHR35317:SF23">
    <property type="entry name" value="OS04G0629600 PROTEIN"/>
    <property type="match status" value="1"/>
</dbReference>
<reference evidence="4" key="2">
    <citation type="submission" date="2022-01" db="EMBL/GenBank/DDBJ databases">
        <authorList>
            <person name="Yamashiro T."/>
            <person name="Shiraishi A."/>
            <person name="Satake H."/>
            <person name="Nakayama K."/>
        </authorList>
    </citation>
    <scope>NUCLEOTIDE SEQUENCE</scope>
</reference>
<gene>
    <name evidence="4" type="ORF">Tco_1044395</name>
</gene>
<evidence type="ECO:0000313" key="5">
    <source>
        <dbReference type="Proteomes" id="UP001151760"/>
    </source>
</evidence>
<dbReference type="Proteomes" id="UP001151760">
    <property type="component" value="Unassembled WGS sequence"/>
</dbReference>
<comment type="caution">
    <text evidence="4">The sequence shown here is derived from an EMBL/GenBank/DDBJ whole genome shotgun (WGS) entry which is preliminary data.</text>
</comment>
<dbReference type="InterPro" id="IPR001878">
    <property type="entry name" value="Znf_CCHC"/>
</dbReference>
<dbReference type="SUPFAM" id="SSF57756">
    <property type="entry name" value="Retrovirus zinc finger-like domains"/>
    <property type="match status" value="1"/>
</dbReference>
<keyword evidence="1" id="KW-0175">Coiled coil</keyword>